<reference evidence="2" key="1">
    <citation type="journal article" date="2023" name="G3 (Bethesda)">
        <title>Genome assembly and association tests identify interacting loci associated with vigor, precocity, and sex in interspecific pistachio rootstocks.</title>
        <authorList>
            <person name="Palmer W."/>
            <person name="Jacygrad E."/>
            <person name="Sagayaradj S."/>
            <person name="Cavanaugh K."/>
            <person name="Han R."/>
            <person name="Bertier L."/>
            <person name="Beede B."/>
            <person name="Kafkas S."/>
            <person name="Golino D."/>
            <person name="Preece J."/>
            <person name="Michelmore R."/>
        </authorList>
    </citation>
    <scope>NUCLEOTIDE SEQUENCE [LARGE SCALE GENOMIC DNA]</scope>
</reference>
<keyword evidence="2" id="KW-1185">Reference proteome</keyword>
<protein>
    <submittedName>
        <fullName evidence="1">Uncharacterized protein</fullName>
    </submittedName>
</protein>
<dbReference type="EMBL" id="CM047905">
    <property type="protein sequence ID" value="KAJ0089362.1"/>
    <property type="molecule type" value="Genomic_DNA"/>
</dbReference>
<sequence length="343" mass="39303">MESSFPSEKSSHFFKSSKENQDLSKTPTSFKDLISTLPKDNGWKFCQPLYLYQGFWYNPFVLEGTILAQKNFQAQPGDIFLCNAPKTGTSWLKALTFAIATRNHFDLSSNPLLTKLPHDCVPSLEMDYFKNPTMPKPAGGLSVWATHISFSSLPKSITESKCKIIYICRDPKDTFVSLWHYLNKMRSKSHEEISLEEAFELFCNGKSPYGPYWDHVLEYWKGSLECPNQFYFLKYEDMKKDTIFHLKKIAEFVGHPFSLEEESEGVVKKIMELCSFENLSNLDVNKKGQSPHADVDGGTVDNNLYFRKGKVGDWKNFLTFEMGERMDNIMETKLSGSGLNLKA</sequence>
<name>A0ACC1ARS1_9ROSI</name>
<evidence type="ECO:0000313" key="2">
    <source>
        <dbReference type="Proteomes" id="UP001164250"/>
    </source>
</evidence>
<proteinExistence type="predicted"/>
<dbReference type="Proteomes" id="UP001164250">
    <property type="component" value="Chromosome 9"/>
</dbReference>
<gene>
    <name evidence="1" type="ORF">Patl1_32802</name>
</gene>
<comment type="caution">
    <text evidence="1">The sequence shown here is derived from an EMBL/GenBank/DDBJ whole genome shotgun (WGS) entry which is preliminary data.</text>
</comment>
<accession>A0ACC1ARS1</accession>
<organism evidence="1 2">
    <name type="scientific">Pistacia atlantica</name>
    <dbReference type="NCBI Taxonomy" id="434234"/>
    <lineage>
        <taxon>Eukaryota</taxon>
        <taxon>Viridiplantae</taxon>
        <taxon>Streptophyta</taxon>
        <taxon>Embryophyta</taxon>
        <taxon>Tracheophyta</taxon>
        <taxon>Spermatophyta</taxon>
        <taxon>Magnoliopsida</taxon>
        <taxon>eudicotyledons</taxon>
        <taxon>Gunneridae</taxon>
        <taxon>Pentapetalae</taxon>
        <taxon>rosids</taxon>
        <taxon>malvids</taxon>
        <taxon>Sapindales</taxon>
        <taxon>Anacardiaceae</taxon>
        <taxon>Pistacia</taxon>
    </lineage>
</organism>
<evidence type="ECO:0000313" key="1">
    <source>
        <dbReference type="EMBL" id="KAJ0089362.1"/>
    </source>
</evidence>